<dbReference type="AlphaFoldDB" id="A0A1F6UKN1"/>
<feature type="transmembrane region" description="Helical" evidence="12">
    <location>
        <begin position="105"/>
        <end position="123"/>
    </location>
</feature>
<dbReference type="GO" id="GO:0016653">
    <property type="term" value="F:oxidoreductase activity, acting on NAD(P)H, heme protein as acceptor"/>
    <property type="evidence" value="ECO:0007669"/>
    <property type="project" value="TreeGrafter"/>
</dbReference>
<keyword evidence="6" id="KW-0560">Oxidoreductase</keyword>
<feature type="transmembrane region" description="Helical" evidence="12">
    <location>
        <begin position="273"/>
        <end position="289"/>
    </location>
</feature>
<dbReference type="Proteomes" id="UP000177950">
    <property type="component" value="Unassembled WGS sequence"/>
</dbReference>
<feature type="transmembrane region" description="Helical" evidence="12">
    <location>
        <begin position="20"/>
        <end position="40"/>
    </location>
</feature>
<keyword evidence="9 12" id="KW-0472">Membrane</keyword>
<evidence type="ECO:0000313" key="14">
    <source>
        <dbReference type="Proteomes" id="UP000177950"/>
    </source>
</evidence>
<comment type="catalytic activity">
    <reaction evidence="11">
        <text>Fe(II)-heme o + 2 A + H2O = Fe(II)-heme a + 2 AH2</text>
        <dbReference type="Rhea" id="RHEA:63388"/>
        <dbReference type="ChEBI" id="CHEBI:13193"/>
        <dbReference type="ChEBI" id="CHEBI:15377"/>
        <dbReference type="ChEBI" id="CHEBI:17499"/>
        <dbReference type="ChEBI" id="CHEBI:60530"/>
        <dbReference type="ChEBI" id="CHEBI:61715"/>
        <dbReference type="EC" id="1.17.99.9"/>
    </reaction>
    <physiologicalReaction direction="left-to-right" evidence="11">
        <dbReference type="Rhea" id="RHEA:63389"/>
    </physiologicalReaction>
</comment>
<feature type="non-terminal residue" evidence="13">
    <location>
        <position position="348"/>
    </location>
</feature>
<keyword evidence="4" id="KW-0479">Metal-binding</keyword>
<dbReference type="EMBL" id="MFSV01000098">
    <property type="protein sequence ID" value="OGI57917.1"/>
    <property type="molecule type" value="Genomic_DNA"/>
</dbReference>
<evidence type="ECO:0000313" key="13">
    <source>
        <dbReference type="EMBL" id="OGI57917.1"/>
    </source>
</evidence>
<dbReference type="GO" id="GO:0120547">
    <property type="term" value="F:heme A synthase activity"/>
    <property type="evidence" value="ECO:0007669"/>
    <property type="project" value="UniProtKB-EC"/>
</dbReference>
<dbReference type="GO" id="GO:0006784">
    <property type="term" value="P:heme A biosynthetic process"/>
    <property type="evidence" value="ECO:0007669"/>
    <property type="project" value="InterPro"/>
</dbReference>
<feature type="transmembrane region" description="Helical" evidence="12">
    <location>
        <begin position="330"/>
        <end position="347"/>
    </location>
</feature>
<evidence type="ECO:0000256" key="3">
    <source>
        <dbReference type="ARBA" id="ARBA00022692"/>
    </source>
</evidence>
<evidence type="ECO:0000256" key="2">
    <source>
        <dbReference type="ARBA" id="ARBA00004141"/>
    </source>
</evidence>
<evidence type="ECO:0000256" key="5">
    <source>
        <dbReference type="ARBA" id="ARBA00022989"/>
    </source>
</evidence>
<evidence type="ECO:0000256" key="11">
    <source>
        <dbReference type="ARBA" id="ARBA00048044"/>
    </source>
</evidence>
<keyword evidence="8" id="KW-0350">Heme biosynthesis</keyword>
<feature type="transmembrane region" description="Helical" evidence="12">
    <location>
        <begin position="301"/>
        <end position="324"/>
    </location>
</feature>
<organism evidence="13 14">
    <name type="scientific">Candidatus Muproteobacteria bacterium RBG_19FT_COMBO_61_10</name>
    <dbReference type="NCBI Taxonomy" id="1817761"/>
    <lineage>
        <taxon>Bacteria</taxon>
        <taxon>Pseudomonadati</taxon>
        <taxon>Pseudomonadota</taxon>
        <taxon>Candidatus Muproteobacteria</taxon>
    </lineage>
</organism>
<accession>A0A1F6UKN1</accession>
<dbReference type="PANTHER" id="PTHR23289">
    <property type="entry name" value="CYTOCHROME C OXIDASE ASSEMBLY PROTEIN COX15"/>
    <property type="match status" value="1"/>
</dbReference>
<dbReference type="InterPro" id="IPR023754">
    <property type="entry name" value="HemeA_Synthase_type2"/>
</dbReference>
<dbReference type="HAMAP" id="MF_01665">
    <property type="entry name" value="HemeA_synth_type2"/>
    <property type="match status" value="1"/>
</dbReference>
<evidence type="ECO:0000256" key="7">
    <source>
        <dbReference type="ARBA" id="ARBA00023004"/>
    </source>
</evidence>
<keyword evidence="7" id="KW-0408">Iron</keyword>
<dbReference type="InterPro" id="IPR003780">
    <property type="entry name" value="COX15/CtaA_fam"/>
</dbReference>
<feature type="transmembrane region" description="Helical" evidence="12">
    <location>
        <begin position="135"/>
        <end position="153"/>
    </location>
</feature>
<gene>
    <name evidence="13" type="ORF">A2V58_00305</name>
</gene>
<comment type="pathway">
    <text evidence="10">Porphyrin-containing compound metabolism; heme A biosynthesis; heme A from heme O: step 1/1.</text>
</comment>
<evidence type="ECO:0000256" key="6">
    <source>
        <dbReference type="ARBA" id="ARBA00023002"/>
    </source>
</evidence>
<dbReference type="Pfam" id="PF02628">
    <property type="entry name" value="COX15-CtaA"/>
    <property type="match status" value="1"/>
</dbReference>
<proteinExistence type="inferred from homology"/>
<comment type="cofactor">
    <cofactor evidence="1">
        <name>heme b</name>
        <dbReference type="ChEBI" id="CHEBI:60344"/>
    </cofactor>
</comment>
<dbReference type="GO" id="GO:0046872">
    <property type="term" value="F:metal ion binding"/>
    <property type="evidence" value="ECO:0007669"/>
    <property type="project" value="UniProtKB-KW"/>
</dbReference>
<evidence type="ECO:0000256" key="12">
    <source>
        <dbReference type="SAM" id="Phobius"/>
    </source>
</evidence>
<protein>
    <submittedName>
        <fullName evidence="13">Heme A synthase</fullName>
    </submittedName>
</protein>
<name>A0A1F6UKN1_9PROT</name>
<keyword evidence="3 12" id="KW-0812">Transmembrane</keyword>
<comment type="subcellular location">
    <subcellularLocation>
        <location evidence="2">Membrane</location>
        <topology evidence="2">Multi-pass membrane protein</topology>
    </subcellularLocation>
</comment>
<reference evidence="13 14" key="1">
    <citation type="journal article" date="2016" name="Nat. Commun.">
        <title>Thousands of microbial genomes shed light on interconnected biogeochemical processes in an aquifer system.</title>
        <authorList>
            <person name="Anantharaman K."/>
            <person name="Brown C.T."/>
            <person name="Hug L.A."/>
            <person name="Sharon I."/>
            <person name="Castelle C.J."/>
            <person name="Probst A.J."/>
            <person name="Thomas B.C."/>
            <person name="Singh A."/>
            <person name="Wilkins M.J."/>
            <person name="Karaoz U."/>
            <person name="Brodie E.L."/>
            <person name="Williams K.H."/>
            <person name="Hubbard S.S."/>
            <person name="Banfield J.F."/>
        </authorList>
    </citation>
    <scope>NUCLEOTIDE SEQUENCE [LARGE SCALE GENOMIC DNA]</scope>
</reference>
<feature type="transmembrane region" description="Helical" evidence="12">
    <location>
        <begin position="165"/>
        <end position="190"/>
    </location>
</feature>
<evidence type="ECO:0000256" key="8">
    <source>
        <dbReference type="ARBA" id="ARBA00023133"/>
    </source>
</evidence>
<keyword evidence="5 12" id="KW-1133">Transmembrane helix</keyword>
<dbReference type="GO" id="GO:0016020">
    <property type="term" value="C:membrane"/>
    <property type="evidence" value="ECO:0007669"/>
    <property type="project" value="UniProtKB-SubCell"/>
</dbReference>
<evidence type="ECO:0000256" key="1">
    <source>
        <dbReference type="ARBA" id="ARBA00001970"/>
    </source>
</evidence>
<evidence type="ECO:0000256" key="10">
    <source>
        <dbReference type="ARBA" id="ARBA00044501"/>
    </source>
</evidence>
<dbReference type="PANTHER" id="PTHR23289:SF2">
    <property type="entry name" value="CYTOCHROME C OXIDASE ASSEMBLY PROTEIN COX15 HOMOLOG"/>
    <property type="match status" value="1"/>
</dbReference>
<sequence length="348" mass="38703">MTNTKALPATMPTTQAQRQVALWLLVCCAMVFAMVVVGGVTRLTHSGLSMVEWDPIMGAIPPLNLAQWTETFAKYQLTPEYLKVNQGMSLEEFKSIFWLEYYHRLLGRSIGIVFLLPFLYFLLRRRIPSTQAPKYIAMFVLGGLQGVLGWYMVKSGLKDNPHVSPYFLTAHLAAAFALYGYMFRVALGLLSPQPQHPGGSAIRRLSRYSRGVSALIFIMVLSGGFVAGLKAGLAFNTFPTMNGHWLPPGLYALNPLWHNFFENLATVQFNHRMIAYLLAVAIPLFWWRAQTTPLPLRARRAIHLLLAMLALQIGLGIATLLLIVPVPLAAAHQAGALVLFTLALFVNH</sequence>
<feature type="transmembrane region" description="Helical" evidence="12">
    <location>
        <begin position="211"/>
        <end position="235"/>
    </location>
</feature>
<comment type="caution">
    <text evidence="13">The sequence shown here is derived from an EMBL/GenBank/DDBJ whole genome shotgun (WGS) entry which is preliminary data.</text>
</comment>
<evidence type="ECO:0000256" key="4">
    <source>
        <dbReference type="ARBA" id="ARBA00022723"/>
    </source>
</evidence>
<evidence type="ECO:0000256" key="9">
    <source>
        <dbReference type="ARBA" id="ARBA00023136"/>
    </source>
</evidence>